<accession>A0A8J2Y7Q2</accession>
<sequence length="214" mass="23652">MSKTSSIDNSNIEVKQSFNKELDAQQIGEYHNIAVNLYLNYGNGDKKTVKEIEQSVINLMTENYPSLMSGFEITKDYNFLTAAYNDTSINQQRLEQIINSAFLQISANKNITTEFSNFIKNLTLEDDSISNKLKRIDSYSIQSSDESELLNTYREVLIASNELWSNRSSGMKISCSSGVIAADAVGAATGLFGGPLWSIIQGAVVSIAVNEDCE</sequence>
<protein>
    <submittedName>
        <fullName evidence="1">Uncharacterized protein</fullName>
    </submittedName>
</protein>
<keyword evidence="2" id="KW-1185">Reference proteome</keyword>
<comment type="caution">
    <text evidence="1">The sequence shown here is derived from an EMBL/GenBank/DDBJ whole genome shotgun (WGS) entry which is preliminary data.</text>
</comment>
<gene>
    <name evidence="1" type="ORF">GCM10011312_03460</name>
</gene>
<dbReference type="Proteomes" id="UP000652231">
    <property type="component" value="Unassembled WGS sequence"/>
</dbReference>
<name>A0A8J2Y7Q2_9FLAO</name>
<evidence type="ECO:0000313" key="2">
    <source>
        <dbReference type="Proteomes" id="UP000652231"/>
    </source>
</evidence>
<evidence type="ECO:0000313" key="1">
    <source>
        <dbReference type="EMBL" id="GGD82540.1"/>
    </source>
</evidence>
<organism evidence="1 2">
    <name type="scientific">Planktosalinus lacus</name>
    <dbReference type="NCBI Taxonomy" id="1526573"/>
    <lineage>
        <taxon>Bacteria</taxon>
        <taxon>Pseudomonadati</taxon>
        <taxon>Bacteroidota</taxon>
        <taxon>Flavobacteriia</taxon>
        <taxon>Flavobacteriales</taxon>
        <taxon>Flavobacteriaceae</taxon>
        <taxon>Planktosalinus</taxon>
    </lineage>
</organism>
<reference evidence="1" key="1">
    <citation type="journal article" date="2014" name="Int. J. Syst. Evol. Microbiol.">
        <title>Complete genome sequence of Corynebacterium casei LMG S-19264T (=DSM 44701T), isolated from a smear-ripened cheese.</title>
        <authorList>
            <consortium name="US DOE Joint Genome Institute (JGI-PGF)"/>
            <person name="Walter F."/>
            <person name="Albersmeier A."/>
            <person name="Kalinowski J."/>
            <person name="Ruckert C."/>
        </authorList>
    </citation>
    <scope>NUCLEOTIDE SEQUENCE</scope>
    <source>
        <strain evidence="1">CGMCC 1.12924</strain>
    </source>
</reference>
<dbReference type="AlphaFoldDB" id="A0A8J2Y7Q2"/>
<proteinExistence type="predicted"/>
<dbReference type="EMBL" id="BMGK01000001">
    <property type="protein sequence ID" value="GGD82540.1"/>
    <property type="molecule type" value="Genomic_DNA"/>
</dbReference>
<reference evidence="1" key="2">
    <citation type="submission" date="2020-09" db="EMBL/GenBank/DDBJ databases">
        <authorList>
            <person name="Sun Q."/>
            <person name="Zhou Y."/>
        </authorList>
    </citation>
    <scope>NUCLEOTIDE SEQUENCE</scope>
    <source>
        <strain evidence="1">CGMCC 1.12924</strain>
    </source>
</reference>